<evidence type="ECO:0000256" key="2">
    <source>
        <dbReference type="SAM" id="Phobius"/>
    </source>
</evidence>
<dbReference type="RefSeq" id="XP_052130639.1">
    <property type="nucleotide sequence ID" value="XM_052274679.1"/>
</dbReference>
<sequence length="182" mass="20241">MLLSPTHACLHASAWAARPPAWPHSSRIFETRSSQLLAPPSPTMMAEEGRQGGEGQAGEFVQPASYQSPSIQTSTQSLELGTSSIDNLTFTKSKIRSDEERLLVVKGYRSTLRLSFLLVVLSASLVAAILLAVFWTSRHEAPFDVSEMTSFFHSAFMDKKFSCLKVWLFEVIRKHLEICHGN</sequence>
<name>A0A9C6X7G0_FRAOC</name>
<dbReference type="Proteomes" id="UP000504606">
    <property type="component" value="Unplaced"/>
</dbReference>
<evidence type="ECO:0000313" key="5">
    <source>
        <dbReference type="RefSeq" id="XP_052130640.1"/>
    </source>
</evidence>
<dbReference type="OrthoDB" id="10576141at2759"/>
<feature type="transmembrane region" description="Helical" evidence="2">
    <location>
        <begin position="116"/>
        <end position="135"/>
    </location>
</feature>
<evidence type="ECO:0000256" key="1">
    <source>
        <dbReference type="SAM" id="MobiDB-lite"/>
    </source>
</evidence>
<gene>
    <name evidence="4 5 6" type="primary">LOC113209869</name>
</gene>
<evidence type="ECO:0000313" key="4">
    <source>
        <dbReference type="RefSeq" id="XP_052130639.1"/>
    </source>
</evidence>
<protein>
    <submittedName>
        <fullName evidence="4 5">Uncharacterized protein LOC113209869 isoform X1</fullName>
    </submittedName>
</protein>
<proteinExistence type="predicted"/>
<accession>A0A9C6X7G0</accession>
<evidence type="ECO:0000313" key="6">
    <source>
        <dbReference type="RefSeq" id="XP_052130641.1"/>
    </source>
</evidence>
<organism evidence="3 5">
    <name type="scientific">Frankliniella occidentalis</name>
    <name type="common">Western flower thrips</name>
    <name type="synonym">Euthrips occidentalis</name>
    <dbReference type="NCBI Taxonomy" id="133901"/>
    <lineage>
        <taxon>Eukaryota</taxon>
        <taxon>Metazoa</taxon>
        <taxon>Ecdysozoa</taxon>
        <taxon>Arthropoda</taxon>
        <taxon>Hexapoda</taxon>
        <taxon>Insecta</taxon>
        <taxon>Pterygota</taxon>
        <taxon>Neoptera</taxon>
        <taxon>Paraneoptera</taxon>
        <taxon>Thysanoptera</taxon>
        <taxon>Terebrantia</taxon>
        <taxon>Thripoidea</taxon>
        <taxon>Thripidae</taxon>
        <taxon>Frankliniella</taxon>
    </lineage>
</organism>
<reference evidence="4 5" key="1">
    <citation type="submission" date="2025-04" db="UniProtKB">
        <authorList>
            <consortium name="RefSeq"/>
        </authorList>
    </citation>
    <scope>IDENTIFICATION</scope>
    <source>
        <tissue evidence="4 5">Whole organism</tissue>
    </source>
</reference>
<keyword evidence="2" id="KW-1133">Transmembrane helix</keyword>
<dbReference type="AlphaFoldDB" id="A0A9C6X7G0"/>
<dbReference type="GeneID" id="113209869"/>
<dbReference type="RefSeq" id="XP_052130640.1">
    <property type="nucleotide sequence ID" value="XM_052274680.1"/>
</dbReference>
<evidence type="ECO:0000313" key="3">
    <source>
        <dbReference type="Proteomes" id="UP000504606"/>
    </source>
</evidence>
<keyword evidence="2" id="KW-0812">Transmembrane</keyword>
<dbReference type="RefSeq" id="XP_052130641.1">
    <property type="nucleotide sequence ID" value="XM_052274681.1"/>
</dbReference>
<keyword evidence="3" id="KW-1185">Reference proteome</keyword>
<feature type="region of interest" description="Disordered" evidence="1">
    <location>
        <begin position="37"/>
        <end position="57"/>
    </location>
</feature>
<keyword evidence="2" id="KW-0472">Membrane</keyword>